<reference evidence="1 2" key="1">
    <citation type="journal article" date="2020" name="Sci. Rep.">
        <title>A novel cyanobacterial geosmin producer, revising GeoA distribution and dispersion patterns in Bacteria.</title>
        <authorList>
            <person name="Churro C."/>
            <person name="Semedo-Aguiar A.P."/>
            <person name="Silva A.D."/>
            <person name="Pereira-Leal J.B."/>
            <person name="Leite R.B."/>
        </authorList>
    </citation>
    <scope>NUCLEOTIDE SEQUENCE [LARGE SCALE GENOMIC DNA]</scope>
    <source>
        <strain evidence="1 2">IPMA8</strain>
    </source>
</reference>
<proteinExistence type="predicted"/>
<dbReference type="EMBL" id="SRRZ01000103">
    <property type="protein sequence ID" value="NQE36912.1"/>
    <property type="molecule type" value="Genomic_DNA"/>
</dbReference>
<organism evidence="1 2">
    <name type="scientific">Microcoleus asticus IPMA8</name>
    <dbReference type="NCBI Taxonomy" id="2563858"/>
    <lineage>
        <taxon>Bacteria</taxon>
        <taxon>Bacillati</taxon>
        <taxon>Cyanobacteriota</taxon>
        <taxon>Cyanophyceae</taxon>
        <taxon>Oscillatoriophycideae</taxon>
        <taxon>Oscillatoriales</taxon>
        <taxon>Microcoleaceae</taxon>
        <taxon>Microcoleus</taxon>
        <taxon>Microcoleus asticus</taxon>
    </lineage>
</organism>
<keyword evidence="2" id="KW-1185">Reference proteome</keyword>
<evidence type="ECO:0000313" key="2">
    <source>
        <dbReference type="Proteomes" id="UP000702425"/>
    </source>
</evidence>
<evidence type="ECO:0000313" key="1">
    <source>
        <dbReference type="EMBL" id="NQE36912.1"/>
    </source>
</evidence>
<protein>
    <submittedName>
        <fullName evidence="1">Uncharacterized protein</fullName>
    </submittedName>
</protein>
<dbReference type="Proteomes" id="UP000702425">
    <property type="component" value="Unassembled WGS sequence"/>
</dbReference>
<accession>A0ABX2D2Q1</accession>
<gene>
    <name evidence="1" type="ORF">E5S67_04678</name>
</gene>
<sequence>MGVPAVPTRSPLTPFVKPAPVPLPIKLLPSLVNVPSTSGFNGAVFPAMMVLRTFAVKVLKMPPPWFVALLRVRVLLLRSSVPPFLIAPKLVAVFAENVLLVMVAAPLLTMPPPFCAAWLPLNVLLVTLNGWASFLIAPPSAAEILLVKVLSAMLNSSPPPRW</sequence>
<name>A0ABX2D2Q1_9CYAN</name>
<comment type="caution">
    <text evidence="1">The sequence shown here is derived from an EMBL/GenBank/DDBJ whole genome shotgun (WGS) entry which is preliminary data.</text>
</comment>